<gene>
    <name evidence="3" type="ORF">QI30_09905</name>
</gene>
<keyword evidence="4" id="KW-1185">Reference proteome</keyword>
<dbReference type="RefSeq" id="WP_020189549.1">
    <property type="nucleotide sequence ID" value="NZ_JTFC01000031.1"/>
</dbReference>
<dbReference type="Proteomes" id="UP000288623">
    <property type="component" value="Unassembled WGS sequence"/>
</dbReference>
<dbReference type="AlphaFoldDB" id="A0A433RSW0"/>
<accession>A0A433RSW0</accession>
<evidence type="ECO:0000256" key="2">
    <source>
        <dbReference type="SAM" id="SignalP"/>
    </source>
</evidence>
<comment type="caution">
    <text evidence="3">The sequence shown here is derived from an EMBL/GenBank/DDBJ whole genome shotgun (WGS) entry which is preliminary data.</text>
</comment>
<organism evidence="3 4">
    <name type="scientific">Candidatus Kurthia intestinigallinarum</name>
    <dbReference type="NCBI Taxonomy" id="1562256"/>
    <lineage>
        <taxon>Bacteria</taxon>
        <taxon>Bacillati</taxon>
        <taxon>Bacillota</taxon>
        <taxon>Bacilli</taxon>
        <taxon>Bacillales</taxon>
        <taxon>Caryophanaceae</taxon>
        <taxon>Kurthia</taxon>
    </lineage>
</organism>
<feature type="region of interest" description="Disordered" evidence="1">
    <location>
        <begin position="23"/>
        <end position="55"/>
    </location>
</feature>
<dbReference type="InterPro" id="IPR025453">
    <property type="entry name" value="DUF4309"/>
</dbReference>
<feature type="chain" id="PRO_5039070391" description="DUF4309 domain-containing protein" evidence="2">
    <location>
        <begin position="22"/>
        <end position="208"/>
    </location>
</feature>
<dbReference type="OrthoDB" id="9805821at2"/>
<feature type="compositionally biased region" description="Low complexity" evidence="1">
    <location>
        <begin position="36"/>
        <end position="51"/>
    </location>
</feature>
<evidence type="ECO:0000313" key="4">
    <source>
        <dbReference type="Proteomes" id="UP000288623"/>
    </source>
</evidence>
<proteinExistence type="predicted"/>
<keyword evidence="2" id="KW-0732">Signal</keyword>
<sequence length="208" mass="22642">MKLARLIVPCVLATALLQGCASSSSTKETSTEDNKTTSNAATTSTEDTNASLKNNNVANPTAFLTETVAAAKKGQLPNVPFTVGQTTYTQVEEQWGKPNLSFLNTANYVQYRVAKKEQIAYGVGIGRGHILYELRAFVADDGKTPLSSISFKAIKKQLGQPTIKTKLGPDRIWSYAAGNFMLKFTGSTKDHTLHHISVYSKVYDDSKQ</sequence>
<name>A0A433RSW0_9BACL</name>
<dbReference type="Pfam" id="PF14172">
    <property type="entry name" value="DUF4309"/>
    <property type="match status" value="1"/>
</dbReference>
<evidence type="ECO:0008006" key="5">
    <source>
        <dbReference type="Google" id="ProtNLM"/>
    </source>
</evidence>
<dbReference type="PROSITE" id="PS51257">
    <property type="entry name" value="PROKAR_LIPOPROTEIN"/>
    <property type="match status" value="1"/>
</dbReference>
<reference evidence="3 4" key="1">
    <citation type="submission" date="2014-11" db="EMBL/GenBank/DDBJ databases">
        <title>Genome sequence and analysis of novel Kurthia sp.</title>
        <authorList>
            <person name="Lawson J.N."/>
            <person name="Gonzalez J.E."/>
            <person name="Rinauldi L."/>
            <person name="Xuan Z."/>
            <person name="Firman A."/>
            <person name="Shaddox L."/>
            <person name="Trudeau A."/>
            <person name="Shah S."/>
            <person name="Reiman D."/>
        </authorList>
    </citation>
    <scope>NUCLEOTIDE SEQUENCE [LARGE SCALE GENOMIC DNA]</scope>
    <source>
        <strain evidence="3 4">3B1D</strain>
    </source>
</reference>
<feature type="signal peptide" evidence="2">
    <location>
        <begin position="1"/>
        <end position="21"/>
    </location>
</feature>
<protein>
    <recommendedName>
        <fullName evidence="5">DUF4309 domain-containing protein</fullName>
    </recommendedName>
</protein>
<dbReference type="EMBL" id="JTFC01000031">
    <property type="protein sequence ID" value="RUS55252.1"/>
    <property type="molecule type" value="Genomic_DNA"/>
</dbReference>
<evidence type="ECO:0000313" key="3">
    <source>
        <dbReference type="EMBL" id="RUS55252.1"/>
    </source>
</evidence>
<evidence type="ECO:0000256" key="1">
    <source>
        <dbReference type="SAM" id="MobiDB-lite"/>
    </source>
</evidence>